<gene>
    <name evidence="2" type="ORF">N8I77_010590</name>
</gene>
<comment type="caution">
    <text evidence="2">The sequence shown here is derived from an EMBL/GenBank/DDBJ whole genome shotgun (WGS) entry which is preliminary data.</text>
</comment>
<dbReference type="AlphaFoldDB" id="A0AAD9W164"/>
<dbReference type="EMBL" id="JAUJFL010000006">
    <property type="protein sequence ID" value="KAK2601120.1"/>
    <property type="molecule type" value="Genomic_DNA"/>
</dbReference>
<proteinExistence type="predicted"/>
<name>A0AAD9W164_PHOAM</name>
<reference evidence="2" key="1">
    <citation type="submission" date="2023-06" db="EMBL/GenBank/DDBJ databases">
        <authorList>
            <person name="Noh H."/>
        </authorList>
    </citation>
    <scope>NUCLEOTIDE SEQUENCE</scope>
    <source>
        <strain evidence="2">DUCC20226</strain>
    </source>
</reference>
<feature type="region of interest" description="Disordered" evidence="1">
    <location>
        <begin position="1"/>
        <end position="36"/>
    </location>
</feature>
<dbReference type="Proteomes" id="UP001265746">
    <property type="component" value="Unassembled WGS sequence"/>
</dbReference>
<protein>
    <submittedName>
        <fullName evidence="2">Uncharacterized protein</fullName>
    </submittedName>
</protein>
<evidence type="ECO:0000256" key="1">
    <source>
        <dbReference type="SAM" id="MobiDB-lite"/>
    </source>
</evidence>
<evidence type="ECO:0000313" key="2">
    <source>
        <dbReference type="EMBL" id="KAK2601120.1"/>
    </source>
</evidence>
<keyword evidence="3" id="KW-1185">Reference proteome</keyword>
<accession>A0AAD9W164</accession>
<organism evidence="2 3">
    <name type="scientific">Phomopsis amygdali</name>
    <name type="common">Fusicoccum amygdali</name>
    <dbReference type="NCBI Taxonomy" id="1214568"/>
    <lineage>
        <taxon>Eukaryota</taxon>
        <taxon>Fungi</taxon>
        <taxon>Dikarya</taxon>
        <taxon>Ascomycota</taxon>
        <taxon>Pezizomycotina</taxon>
        <taxon>Sordariomycetes</taxon>
        <taxon>Sordariomycetidae</taxon>
        <taxon>Diaporthales</taxon>
        <taxon>Diaporthaceae</taxon>
        <taxon>Diaporthe</taxon>
    </lineage>
</organism>
<evidence type="ECO:0000313" key="3">
    <source>
        <dbReference type="Proteomes" id="UP001265746"/>
    </source>
</evidence>
<sequence length="118" mass="13227">MPSHSSHSSSRRSHASSSSGKNDVYIGNGAGGSSSHRSKYVQEKKWFCAWCHFGPLDWTYDTHCLECGRARDQYCRIEYRSRKTTAGGSLFCSMEAHRESPFGKRDGLPRMVVGVHIP</sequence>